<sequence>MTTRVRIDDIPSKKYDKELKNGIHYEEIDQKIESETFTAESIFWSTTLHKYLGDYINNYTNTWKDSNEKKRCRDINHILNFIIKRIKEKKPYHTSYDIIPTYINNYADSHFMIWGYVCTRDSKLSTHYDYIENMKKIDDLCEDVIYIKEKISKIHKNDCKEIENYLDQQIPNLKNIYTSSSTNYSDILGYYGFTSFDEIDNIVKDFKSKCQEGTTGASLAGDQGEVPQHSGKNASIIAVTSLSGILSSFFLLYKTTSFGSILNTLIRKKIKFGNNLSDEAYHETLEDISESSHDGAYNILYNSVGDS</sequence>
<evidence type="ECO:0000313" key="3">
    <source>
        <dbReference type="Proteomes" id="UP000078550"/>
    </source>
</evidence>
<gene>
    <name evidence="1" type="ORF">POVWA1_082260</name>
    <name evidence="2" type="ORF">POVWA2_084290</name>
</gene>
<dbReference type="Proteomes" id="UP000078550">
    <property type="component" value="Unassembled WGS sequence"/>
</dbReference>
<proteinExistence type="predicted"/>
<organism evidence="1 4">
    <name type="scientific">Plasmodium ovale wallikeri</name>
    <dbReference type="NCBI Taxonomy" id="864142"/>
    <lineage>
        <taxon>Eukaryota</taxon>
        <taxon>Sar</taxon>
        <taxon>Alveolata</taxon>
        <taxon>Apicomplexa</taxon>
        <taxon>Aconoidasida</taxon>
        <taxon>Haemosporida</taxon>
        <taxon>Plasmodiidae</taxon>
        <taxon>Plasmodium</taxon>
        <taxon>Plasmodium (Plasmodium)</taxon>
    </lineage>
</organism>
<evidence type="ECO:0000313" key="4">
    <source>
        <dbReference type="Proteomes" id="UP000078555"/>
    </source>
</evidence>
<dbReference type="EMBL" id="FLRE01002278">
    <property type="protein sequence ID" value="SBT58320.1"/>
    <property type="molecule type" value="Genomic_DNA"/>
</dbReference>
<reference evidence="3 4" key="2">
    <citation type="submission" date="2016-05" db="EMBL/GenBank/DDBJ databases">
        <authorList>
            <person name="Naeem Raeece"/>
        </authorList>
    </citation>
    <scope>NUCLEOTIDE SEQUENCE [LARGE SCALE GENOMIC DNA]</scope>
</reference>
<keyword evidence="4" id="KW-1185">Reference proteome</keyword>
<dbReference type="EMBL" id="FLRD01001552">
    <property type="protein sequence ID" value="SBT57557.1"/>
    <property type="molecule type" value="Genomic_DNA"/>
</dbReference>
<evidence type="ECO:0000313" key="1">
    <source>
        <dbReference type="EMBL" id="SBT57557.1"/>
    </source>
</evidence>
<dbReference type="Proteomes" id="UP000078555">
    <property type="component" value="Unassembled WGS sequence"/>
</dbReference>
<dbReference type="AlphaFoldDB" id="A0A1A9AMY8"/>
<accession>A0A1A9AMY8</accession>
<name>A0A1A9AMY8_PLAOA</name>
<evidence type="ECO:0000313" key="2">
    <source>
        <dbReference type="EMBL" id="SBT58320.1"/>
    </source>
</evidence>
<protein>
    <submittedName>
        <fullName evidence="1">PIR Superfamily Protein</fullName>
    </submittedName>
</protein>
<reference evidence="1" key="1">
    <citation type="submission" date="2016-05" db="EMBL/GenBank/DDBJ databases">
        <authorList>
            <person name="Lavstsen T."/>
            <person name="Jespersen J.S."/>
        </authorList>
    </citation>
    <scope>NUCLEOTIDE SEQUENCE [LARGE SCALE GENOMIC DNA]</scope>
</reference>